<evidence type="ECO:0000313" key="1">
    <source>
        <dbReference type="EMBL" id="JAD51163.1"/>
    </source>
</evidence>
<reference evidence="1" key="2">
    <citation type="journal article" date="2015" name="Data Brief">
        <title>Shoot transcriptome of the giant reed, Arundo donax.</title>
        <authorList>
            <person name="Barrero R.A."/>
            <person name="Guerrero F.D."/>
            <person name="Moolhuijzen P."/>
            <person name="Goolsby J.A."/>
            <person name="Tidwell J."/>
            <person name="Bellgard S.E."/>
            <person name="Bellgard M.I."/>
        </authorList>
    </citation>
    <scope>NUCLEOTIDE SEQUENCE</scope>
    <source>
        <tissue evidence="1">Shoot tissue taken approximately 20 cm above the soil surface</tissue>
    </source>
</reference>
<dbReference type="EMBL" id="GBRH01246732">
    <property type="protein sequence ID" value="JAD51163.1"/>
    <property type="molecule type" value="Transcribed_RNA"/>
</dbReference>
<proteinExistence type="predicted"/>
<reference evidence="1" key="1">
    <citation type="submission" date="2014-09" db="EMBL/GenBank/DDBJ databases">
        <authorList>
            <person name="Magalhaes I.L.F."/>
            <person name="Oliveira U."/>
            <person name="Santos F.R."/>
            <person name="Vidigal T.H.D.A."/>
            <person name="Brescovit A.D."/>
            <person name="Santos A.J."/>
        </authorList>
    </citation>
    <scope>NUCLEOTIDE SEQUENCE</scope>
    <source>
        <tissue evidence="1">Shoot tissue taken approximately 20 cm above the soil surface</tissue>
    </source>
</reference>
<name>A0A0A9AMU2_ARUDO</name>
<accession>A0A0A9AMU2</accession>
<organism evidence="1">
    <name type="scientific">Arundo donax</name>
    <name type="common">Giant reed</name>
    <name type="synonym">Donax arundinaceus</name>
    <dbReference type="NCBI Taxonomy" id="35708"/>
    <lineage>
        <taxon>Eukaryota</taxon>
        <taxon>Viridiplantae</taxon>
        <taxon>Streptophyta</taxon>
        <taxon>Embryophyta</taxon>
        <taxon>Tracheophyta</taxon>
        <taxon>Spermatophyta</taxon>
        <taxon>Magnoliopsida</taxon>
        <taxon>Liliopsida</taxon>
        <taxon>Poales</taxon>
        <taxon>Poaceae</taxon>
        <taxon>PACMAD clade</taxon>
        <taxon>Arundinoideae</taxon>
        <taxon>Arundineae</taxon>
        <taxon>Arundo</taxon>
    </lineage>
</organism>
<protein>
    <submittedName>
        <fullName evidence="1">Uncharacterized protein</fullName>
    </submittedName>
</protein>
<sequence>MSLSHQLFAICA</sequence>